<name>A0A2K8K4Z9_9RHOB</name>
<feature type="chain" id="PRO_5014687901" evidence="1">
    <location>
        <begin position="22"/>
        <end position="161"/>
    </location>
</feature>
<feature type="signal peptide" evidence="1">
    <location>
        <begin position="1"/>
        <end position="21"/>
    </location>
</feature>
<dbReference type="EMBL" id="CP024899">
    <property type="protein sequence ID" value="ATX64499.1"/>
    <property type="molecule type" value="Genomic_DNA"/>
</dbReference>
<dbReference type="AlphaFoldDB" id="A0A2K8K4Z9"/>
<gene>
    <name evidence="2" type="ORF">BG454_00500</name>
</gene>
<evidence type="ECO:0000256" key="1">
    <source>
        <dbReference type="SAM" id="SignalP"/>
    </source>
</evidence>
<dbReference type="Proteomes" id="UP000228948">
    <property type="component" value="Chromosome"/>
</dbReference>
<reference evidence="2 3" key="1">
    <citation type="submission" date="2017-11" db="EMBL/GenBank/DDBJ databases">
        <title>Revised Sequence and Annotation of the Rhodobaca barguzinensis strain alga05 Genome.</title>
        <authorList>
            <person name="Kopejtka K."/>
            <person name="Tomasch J.M."/>
            <person name="Bunk B."/>
            <person name="Koblizek M."/>
        </authorList>
    </citation>
    <scope>NUCLEOTIDE SEQUENCE [LARGE SCALE GENOMIC DNA]</scope>
    <source>
        <strain evidence="3">alga05</strain>
    </source>
</reference>
<evidence type="ECO:0000313" key="2">
    <source>
        <dbReference type="EMBL" id="ATX64499.1"/>
    </source>
</evidence>
<dbReference type="OrthoDB" id="7864986at2"/>
<dbReference type="RefSeq" id="WP_071479451.1">
    <property type="nucleotide sequence ID" value="NZ_CP024899.1"/>
</dbReference>
<dbReference type="KEGG" id="rbg:BG454_00500"/>
<evidence type="ECO:0000313" key="3">
    <source>
        <dbReference type="Proteomes" id="UP000228948"/>
    </source>
</evidence>
<accession>A0A2K8K4Z9</accession>
<organism evidence="2 3">
    <name type="scientific">Roseinatronobacter bogoriensis subsp. barguzinensis</name>
    <dbReference type="NCBI Taxonomy" id="441209"/>
    <lineage>
        <taxon>Bacteria</taxon>
        <taxon>Pseudomonadati</taxon>
        <taxon>Pseudomonadota</taxon>
        <taxon>Alphaproteobacteria</taxon>
        <taxon>Rhodobacterales</taxon>
        <taxon>Paracoccaceae</taxon>
        <taxon>Roseinatronobacter</taxon>
    </lineage>
</organism>
<keyword evidence="3" id="KW-1185">Reference proteome</keyword>
<proteinExistence type="predicted"/>
<keyword evidence="1" id="KW-0732">Signal</keyword>
<sequence>MKLSHTLASAVFALASSTALADGVPVSEVSVAADITAIGDESAAQFWSSIAADLENAILAGVLDQVDDEGVRISVRLEEVALANAFERNFDLDESVLVGQVNITDENNNANFNSYELSVSLSGVTAVDETGDPLLFENVESERAYETLIAAFADGVVARLD</sequence>
<protein>
    <submittedName>
        <fullName evidence="2">Uncharacterized protein</fullName>
    </submittedName>
</protein>